<dbReference type="GO" id="GO:0008298">
    <property type="term" value="P:intracellular mRNA localization"/>
    <property type="evidence" value="ECO:0007669"/>
    <property type="project" value="TreeGrafter"/>
</dbReference>
<dbReference type="AlphaFoldDB" id="A0A8J5JPZ2"/>
<dbReference type="GO" id="GO:0035418">
    <property type="term" value="P:protein localization to synapse"/>
    <property type="evidence" value="ECO:0007669"/>
    <property type="project" value="TreeGrafter"/>
</dbReference>
<dbReference type="Pfam" id="PF00035">
    <property type="entry name" value="dsrm"/>
    <property type="match status" value="3"/>
</dbReference>
<dbReference type="PANTHER" id="PTHR46054:SF3">
    <property type="entry name" value="MATERNAL EFFECT PROTEIN STAUFEN"/>
    <property type="match status" value="1"/>
</dbReference>
<dbReference type="InterPro" id="IPR051740">
    <property type="entry name" value="DRBM-containing_protein"/>
</dbReference>
<proteinExistence type="predicted"/>
<dbReference type="InterPro" id="IPR032478">
    <property type="entry name" value="Staufen_C"/>
</dbReference>
<dbReference type="GO" id="GO:0010494">
    <property type="term" value="C:cytoplasmic stress granule"/>
    <property type="evidence" value="ECO:0007669"/>
    <property type="project" value="TreeGrafter"/>
</dbReference>
<dbReference type="GO" id="GO:0043025">
    <property type="term" value="C:neuronal cell body"/>
    <property type="evidence" value="ECO:0007669"/>
    <property type="project" value="TreeGrafter"/>
</dbReference>
<evidence type="ECO:0000313" key="6">
    <source>
        <dbReference type="EMBL" id="KAG7160188.1"/>
    </source>
</evidence>
<evidence type="ECO:0000256" key="1">
    <source>
        <dbReference type="ARBA" id="ARBA00022737"/>
    </source>
</evidence>
<dbReference type="GO" id="GO:0005886">
    <property type="term" value="C:plasma membrane"/>
    <property type="evidence" value="ECO:0007669"/>
    <property type="project" value="TreeGrafter"/>
</dbReference>
<dbReference type="GO" id="GO:0007281">
    <property type="term" value="P:germ cell development"/>
    <property type="evidence" value="ECO:0007669"/>
    <property type="project" value="TreeGrafter"/>
</dbReference>
<dbReference type="GO" id="GO:0003725">
    <property type="term" value="F:double-stranded RNA binding"/>
    <property type="evidence" value="ECO:0007669"/>
    <property type="project" value="TreeGrafter"/>
</dbReference>
<evidence type="ECO:0000256" key="2">
    <source>
        <dbReference type="ARBA" id="ARBA00022884"/>
    </source>
</evidence>
<feature type="domain" description="DRBM" evidence="5">
    <location>
        <begin position="132"/>
        <end position="222"/>
    </location>
</feature>
<evidence type="ECO:0000256" key="3">
    <source>
        <dbReference type="PROSITE-ProRule" id="PRU00266"/>
    </source>
</evidence>
<dbReference type="FunFam" id="3.30.160.20:FF:000013">
    <property type="entry name" value="double-stranded RNA-binding protein Staufen homolog 2 isoform X3"/>
    <property type="match status" value="1"/>
</dbReference>
<feature type="compositionally biased region" description="Low complexity" evidence="4">
    <location>
        <begin position="544"/>
        <end position="556"/>
    </location>
</feature>
<feature type="domain" description="DRBM" evidence="5">
    <location>
        <begin position="47"/>
        <end position="115"/>
    </location>
</feature>
<dbReference type="Proteomes" id="UP000747542">
    <property type="component" value="Unassembled WGS sequence"/>
</dbReference>
<gene>
    <name evidence="6" type="primary">Stauf-L1</name>
    <name evidence="6" type="ORF">Hamer_G012732</name>
</gene>
<dbReference type="PANTHER" id="PTHR46054">
    <property type="entry name" value="MATERNAL EFFECT PROTEIN STAUFEN"/>
    <property type="match status" value="1"/>
</dbReference>
<accession>A0A8J5JPZ2</accession>
<dbReference type="PROSITE" id="PS50137">
    <property type="entry name" value="DS_RBD"/>
    <property type="match status" value="4"/>
</dbReference>
<feature type="domain" description="DRBM" evidence="5">
    <location>
        <begin position="248"/>
        <end position="315"/>
    </location>
</feature>
<dbReference type="CDD" id="cd19859">
    <property type="entry name" value="DSRM_STAU_rpt3"/>
    <property type="match status" value="1"/>
</dbReference>
<sequence>MIGGSVVGMNSTVNGVNVGGSSPTNSSSLTSVCIPLGDSSATSKEKTPMCLINELARYNKIQHQYCLTDEKGPAHKKTFTVTLRLGESEEYTASGPSIKKAQHSAAAIALEKTQFKHPPPKTQRQNKQTKLTPTVELNALAMKRGEAAIYTFMETPRPPNPYFNMPPNIRAMYNQKYYGRPPLYPIFFVTLRVGTREFIGEGTTAQQAKHNAASKALKLMKTLPMPENATTCTQGDLSDLDPNADLKSPISLVHEIALKRNLTVTFEVIRESGPPHVRTFVTVCLVGEYRTEGEGTGKKVSKKRAAELMLEELRKLPALPPTTLVRIKRKPTTKKKSRNLIKEQKAAPEYGQGINPISRLIQIQQAKKEKEPVYTLLAERGVPRRREFIMQVTVGSQSAQGSGPNKKLAKRAAAENMLQLLGYSRPQPQPGKPAIKTDDGGDQRGSDAAVVGGVNNMGQMGGPVGGGRQLVPGLIMMPDGSALHGFQQVQPQGMGMGPPPPSQQAAMHSPQQQQSPMTGPPQQQQQQPPPQQQQQQQQPPPQPQVAQQQQVPVQQQSMINQSPNVSSTQAVRPKDQLMYLAQILGLQVQFTDFPKGNKIEYLSLVSLSTNPPHVSHGAGPTIDDSHDQACLTALRALAKMGLDTVTAAKQD</sequence>
<dbReference type="Pfam" id="PF16482">
    <property type="entry name" value="Staufen_C"/>
    <property type="match status" value="1"/>
</dbReference>
<evidence type="ECO:0000259" key="5">
    <source>
        <dbReference type="PROSITE" id="PS50137"/>
    </source>
</evidence>
<dbReference type="FunFam" id="3.30.160.20:FF:000007">
    <property type="entry name" value="Double-stranded RNA-binding protein Staufen homolog 1"/>
    <property type="match status" value="1"/>
</dbReference>
<dbReference type="GO" id="GO:0003729">
    <property type="term" value="F:mRNA binding"/>
    <property type="evidence" value="ECO:0007669"/>
    <property type="project" value="TreeGrafter"/>
</dbReference>
<keyword evidence="7" id="KW-1185">Reference proteome</keyword>
<comment type="caution">
    <text evidence="6">The sequence shown here is derived from an EMBL/GenBank/DDBJ whole genome shotgun (WGS) entry which is preliminary data.</text>
</comment>
<dbReference type="GO" id="GO:0098964">
    <property type="term" value="P:anterograde dendritic transport of messenger ribonucleoprotein complex"/>
    <property type="evidence" value="ECO:0007669"/>
    <property type="project" value="TreeGrafter"/>
</dbReference>
<reference evidence="6" key="1">
    <citation type="journal article" date="2021" name="Sci. Adv.">
        <title>The American lobster genome reveals insights on longevity, neural, and immune adaptations.</title>
        <authorList>
            <person name="Polinski J.M."/>
            <person name="Zimin A.V."/>
            <person name="Clark K.F."/>
            <person name="Kohn A.B."/>
            <person name="Sadowski N."/>
            <person name="Timp W."/>
            <person name="Ptitsyn A."/>
            <person name="Khanna P."/>
            <person name="Romanova D.Y."/>
            <person name="Williams P."/>
            <person name="Greenwood S.J."/>
            <person name="Moroz L.L."/>
            <person name="Walt D.R."/>
            <person name="Bodnar A.G."/>
        </authorList>
    </citation>
    <scope>NUCLEOTIDE SEQUENCE</scope>
    <source>
        <strain evidence="6">GMGI-L3</strain>
    </source>
</reference>
<evidence type="ECO:0000313" key="7">
    <source>
        <dbReference type="Proteomes" id="UP000747542"/>
    </source>
</evidence>
<evidence type="ECO:0000256" key="4">
    <source>
        <dbReference type="SAM" id="MobiDB-lite"/>
    </source>
</evidence>
<dbReference type="CDD" id="cd19857">
    <property type="entry name" value="DSRM_STAU_rpt1"/>
    <property type="match status" value="1"/>
</dbReference>
<feature type="region of interest" description="Disordered" evidence="4">
    <location>
        <begin position="422"/>
        <end position="465"/>
    </location>
</feature>
<dbReference type="GO" id="GO:0032839">
    <property type="term" value="C:dendrite cytoplasm"/>
    <property type="evidence" value="ECO:0007669"/>
    <property type="project" value="GOC"/>
</dbReference>
<keyword evidence="1" id="KW-0677">Repeat</keyword>
<dbReference type="Gene3D" id="3.30.160.20">
    <property type="match status" value="5"/>
</dbReference>
<name>A0A8J5JPZ2_HOMAM</name>
<dbReference type="FunFam" id="3.30.160.20:FF:000024">
    <property type="entry name" value="double-stranded RNA-binding protein Staufen homolog 1 isoform X1"/>
    <property type="match status" value="1"/>
</dbReference>
<feature type="domain" description="DRBM" evidence="5">
    <location>
        <begin position="355"/>
        <end position="423"/>
    </location>
</feature>
<dbReference type="InterPro" id="IPR014720">
    <property type="entry name" value="dsRBD_dom"/>
</dbReference>
<dbReference type="EMBL" id="JAHLQT010031643">
    <property type="protein sequence ID" value="KAG7160188.1"/>
    <property type="molecule type" value="Genomic_DNA"/>
</dbReference>
<dbReference type="SUPFAM" id="SSF54768">
    <property type="entry name" value="dsRNA-binding domain-like"/>
    <property type="match status" value="5"/>
</dbReference>
<feature type="compositionally biased region" description="Low complexity" evidence="4">
    <location>
        <begin position="503"/>
        <end position="537"/>
    </location>
</feature>
<feature type="compositionally biased region" description="Basic and acidic residues" evidence="4">
    <location>
        <begin position="435"/>
        <end position="445"/>
    </location>
</feature>
<protein>
    <submittedName>
        <fullName evidence="6">Double-stranded RNA-binding protein Staufen-like 1</fullName>
    </submittedName>
</protein>
<dbReference type="CDD" id="cd19861">
    <property type="entry name" value="DSRM_STAU_rpt5"/>
    <property type="match status" value="1"/>
</dbReference>
<feature type="region of interest" description="Disordered" evidence="4">
    <location>
        <begin position="488"/>
        <end position="570"/>
    </location>
</feature>
<organism evidence="6 7">
    <name type="scientific">Homarus americanus</name>
    <name type="common">American lobster</name>
    <dbReference type="NCBI Taxonomy" id="6706"/>
    <lineage>
        <taxon>Eukaryota</taxon>
        <taxon>Metazoa</taxon>
        <taxon>Ecdysozoa</taxon>
        <taxon>Arthropoda</taxon>
        <taxon>Crustacea</taxon>
        <taxon>Multicrustacea</taxon>
        <taxon>Malacostraca</taxon>
        <taxon>Eumalacostraca</taxon>
        <taxon>Eucarida</taxon>
        <taxon>Decapoda</taxon>
        <taxon>Pleocyemata</taxon>
        <taxon>Astacidea</taxon>
        <taxon>Nephropoidea</taxon>
        <taxon>Nephropidae</taxon>
        <taxon>Homarus</taxon>
    </lineage>
</organism>
<keyword evidence="2 3" id="KW-0694">RNA-binding</keyword>
<feature type="compositionally biased region" description="Polar residues" evidence="4">
    <location>
        <begin position="557"/>
        <end position="570"/>
    </location>
</feature>
<dbReference type="SMART" id="SM00358">
    <property type="entry name" value="DSRM"/>
    <property type="match status" value="5"/>
</dbReference>